<protein>
    <submittedName>
        <fullName evidence="2">Uncharacterized protein</fullName>
    </submittedName>
</protein>
<dbReference type="AlphaFoldDB" id="U2ZR66"/>
<dbReference type="Proteomes" id="UP000016568">
    <property type="component" value="Unassembled WGS sequence"/>
</dbReference>
<feature type="chain" id="PRO_5004637323" evidence="1">
    <location>
        <begin position="25"/>
        <end position="137"/>
    </location>
</feature>
<organism evidence="2 3">
    <name type="scientific">Caenibius tardaugens NBRC 16725</name>
    <dbReference type="NCBI Taxonomy" id="1219035"/>
    <lineage>
        <taxon>Bacteria</taxon>
        <taxon>Pseudomonadati</taxon>
        <taxon>Pseudomonadota</taxon>
        <taxon>Alphaproteobacteria</taxon>
        <taxon>Sphingomonadales</taxon>
        <taxon>Erythrobacteraceae</taxon>
        <taxon>Caenibius</taxon>
    </lineage>
</organism>
<name>U2ZR66_9SPHN</name>
<evidence type="ECO:0000313" key="3">
    <source>
        <dbReference type="Proteomes" id="UP000016568"/>
    </source>
</evidence>
<comment type="caution">
    <text evidence="2">The sequence shown here is derived from an EMBL/GenBank/DDBJ whole genome shotgun (WGS) entry which is preliminary data.</text>
</comment>
<dbReference type="eggNOG" id="ENOG5030RS2">
    <property type="taxonomic scope" value="Bacteria"/>
</dbReference>
<evidence type="ECO:0000256" key="1">
    <source>
        <dbReference type="SAM" id="SignalP"/>
    </source>
</evidence>
<gene>
    <name evidence="2" type="ORF">NT2_01_06130</name>
</gene>
<feature type="signal peptide" evidence="1">
    <location>
        <begin position="1"/>
        <end position="24"/>
    </location>
</feature>
<keyword evidence="1" id="KW-0732">Signal</keyword>
<dbReference type="RefSeq" id="WP_021688746.1">
    <property type="nucleotide sequence ID" value="NZ_BASZ01000001.1"/>
</dbReference>
<evidence type="ECO:0000313" key="2">
    <source>
        <dbReference type="EMBL" id="GAD47839.1"/>
    </source>
</evidence>
<proteinExistence type="predicted"/>
<keyword evidence="3" id="KW-1185">Reference proteome</keyword>
<reference evidence="2 3" key="1">
    <citation type="submission" date="2013-09" db="EMBL/GenBank/DDBJ databases">
        <title>Whole genome shotgun sequence of Novosphingobium tardaugens NBRC 16725.</title>
        <authorList>
            <person name="Isaki S."/>
            <person name="Hosoyama A."/>
            <person name="Tsuchikane K."/>
            <person name="Katsumata H."/>
            <person name="Ando Y."/>
            <person name="Yamazaki S."/>
            <person name="Fujita N."/>
        </authorList>
    </citation>
    <scope>NUCLEOTIDE SEQUENCE [LARGE SCALE GENOMIC DNA]</scope>
    <source>
        <strain evidence="2 3">NBRC 16725</strain>
    </source>
</reference>
<dbReference type="EMBL" id="BASZ01000001">
    <property type="protein sequence ID" value="GAD47839.1"/>
    <property type="molecule type" value="Genomic_DNA"/>
</dbReference>
<sequence>MKPVRYLAPLAAFSMIAVPQAVLAQEHGHASVANTQATDDASIAFANQGGVKDWRAKGSSEIYFEDTHGQWYLARLMGSSPDLSFAEGIRIDASPSGSLDKWSAVYVKGQRYTFESFVKVNGPPKKSKKAKHVAPRY</sequence>
<accession>U2ZR66</accession>